<evidence type="ECO:0000313" key="1">
    <source>
        <dbReference type="EMBL" id="TYG53189.1"/>
    </source>
</evidence>
<keyword evidence="2" id="KW-1185">Reference proteome</keyword>
<accession>A0A5D2B8D9</accession>
<name>A0A5D2B8D9_GOSDA</name>
<dbReference type="EMBL" id="CM017709">
    <property type="protein sequence ID" value="TYG53189.1"/>
    <property type="molecule type" value="Genomic_DNA"/>
</dbReference>
<dbReference type="Proteomes" id="UP000323506">
    <property type="component" value="Chromosome D09"/>
</dbReference>
<protein>
    <submittedName>
        <fullName evidence="1">Uncharacterized protein</fullName>
    </submittedName>
</protein>
<evidence type="ECO:0000313" key="2">
    <source>
        <dbReference type="Proteomes" id="UP000323506"/>
    </source>
</evidence>
<proteinExistence type="predicted"/>
<gene>
    <name evidence="1" type="ORF">ES288_D09G089600v1</name>
</gene>
<sequence>MIFNGNKLGGEAPTARFWDTHSHLSINKHHQARKMQESPLMKPISNGDQWRELIREDDLPSLDQDTDHDLLLLLLKYKVHILLEMVKLFTNGSPK</sequence>
<organism evidence="1 2">
    <name type="scientific">Gossypium darwinii</name>
    <name type="common">Darwin's cotton</name>
    <name type="synonym">Gossypium barbadense var. darwinii</name>
    <dbReference type="NCBI Taxonomy" id="34276"/>
    <lineage>
        <taxon>Eukaryota</taxon>
        <taxon>Viridiplantae</taxon>
        <taxon>Streptophyta</taxon>
        <taxon>Embryophyta</taxon>
        <taxon>Tracheophyta</taxon>
        <taxon>Spermatophyta</taxon>
        <taxon>Magnoliopsida</taxon>
        <taxon>eudicotyledons</taxon>
        <taxon>Gunneridae</taxon>
        <taxon>Pentapetalae</taxon>
        <taxon>rosids</taxon>
        <taxon>malvids</taxon>
        <taxon>Malvales</taxon>
        <taxon>Malvaceae</taxon>
        <taxon>Malvoideae</taxon>
        <taxon>Gossypium</taxon>
    </lineage>
</organism>
<reference evidence="1 2" key="1">
    <citation type="submission" date="2019-06" db="EMBL/GenBank/DDBJ databases">
        <title>WGS assembly of Gossypium darwinii.</title>
        <authorList>
            <person name="Chen Z.J."/>
            <person name="Sreedasyam A."/>
            <person name="Ando A."/>
            <person name="Song Q."/>
            <person name="De L."/>
            <person name="Hulse-Kemp A."/>
            <person name="Ding M."/>
            <person name="Ye W."/>
            <person name="Kirkbride R."/>
            <person name="Jenkins J."/>
            <person name="Plott C."/>
            <person name="Lovell J."/>
            <person name="Lin Y.-M."/>
            <person name="Vaughn R."/>
            <person name="Liu B."/>
            <person name="Li W."/>
            <person name="Simpson S."/>
            <person name="Scheffler B."/>
            <person name="Saski C."/>
            <person name="Grover C."/>
            <person name="Hu G."/>
            <person name="Conover J."/>
            <person name="Carlson J."/>
            <person name="Shu S."/>
            <person name="Boston L."/>
            <person name="Williams M."/>
            <person name="Peterson D."/>
            <person name="Mcgee K."/>
            <person name="Jones D."/>
            <person name="Wendel J."/>
            <person name="Stelly D."/>
            <person name="Grimwood J."/>
            <person name="Schmutz J."/>
        </authorList>
    </citation>
    <scope>NUCLEOTIDE SEQUENCE [LARGE SCALE GENOMIC DNA]</scope>
    <source>
        <strain evidence="1">1808015.09</strain>
    </source>
</reference>
<dbReference type="AlphaFoldDB" id="A0A5D2B8D9"/>